<dbReference type="Proteomes" id="UP000681967">
    <property type="component" value="Unassembled WGS sequence"/>
</dbReference>
<evidence type="ECO:0000313" key="6">
    <source>
        <dbReference type="EMBL" id="CAF5156165.1"/>
    </source>
</evidence>
<evidence type="ECO:0000313" key="2">
    <source>
        <dbReference type="EMBL" id="CAF2126453.1"/>
    </source>
</evidence>
<dbReference type="EMBL" id="CAJOBH010123938">
    <property type="protein sequence ID" value="CAF4725608.1"/>
    <property type="molecule type" value="Genomic_DNA"/>
</dbReference>
<dbReference type="Proteomes" id="UP000663887">
    <property type="component" value="Unassembled WGS sequence"/>
</dbReference>
<dbReference type="EMBL" id="CAJOBJ010293800">
    <property type="protein sequence ID" value="CAF5156165.1"/>
    <property type="molecule type" value="Genomic_DNA"/>
</dbReference>
<protein>
    <submittedName>
        <fullName evidence="4">Uncharacterized protein</fullName>
    </submittedName>
</protein>
<dbReference type="AlphaFoldDB" id="A0A820SHV0"/>
<dbReference type="EMBL" id="CAJNRG010010834">
    <property type="protein sequence ID" value="CAF2126453.1"/>
    <property type="molecule type" value="Genomic_DNA"/>
</dbReference>
<dbReference type="EMBL" id="CAJOBF010001746">
    <property type="protein sequence ID" value="CAF3980066.1"/>
    <property type="molecule type" value="Genomic_DNA"/>
</dbReference>
<comment type="caution">
    <text evidence="4">The sequence shown here is derived from an EMBL/GenBank/DDBJ whole genome shotgun (WGS) entry which is preliminary data.</text>
</comment>
<evidence type="ECO:0000313" key="1">
    <source>
        <dbReference type="EMBL" id="CAF2075275.1"/>
    </source>
</evidence>
<gene>
    <name evidence="5" type="ORF">BYL167_LOCUS45061</name>
    <name evidence="6" type="ORF">GIL414_LOCUS65417</name>
    <name evidence="1" type="ORF">MBJ925_LOCUS17460</name>
    <name evidence="4" type="ORF">OVN521_LOCUS38279</name>
    <name evidence="3" type="ORF">UXM345_LOCUS14991</name>
    <name evidence="2" type="ORF">XDN619_LOCUS23853</name>
</gene>
<dbReference type="EMBL" id="CAJOBG010047259">
    <property type="protein sequence ID" value="CAF4458181.1"/>
    <property type="molecule type" value="Genomic_DNA"/>
</dbReference>
<dbReference type="Proteomes" id="UP000681720">
    <property type="component" value="Unassembled WGS sequence"/>
</dbReference>
<evidence type="ECO:0000313" key="4">
    <source>
        <dbReference type="EMBL" id="CAF4458181.1"/>
    </source>
</evidence>
<dbReference type="Proteomes" id="UP000663866">
    <property type="component" value="Unassembled WGS sequence"/>
</dbReference>
<evidence type="ECO:0000313" key="3">
    <source>
        <dbReference type="EMBL" id="CAF3980066.1"/>
    </source>
</evidence>
<sequence>MTCTNDAIDRLQSLKFANNLLELSACQTMNDKFQQRQSSLKNIYHAKIEGQHLNNKIETVISKDNNDDHRTVIVHHTFHAKVKQTFNRRIRETPV</sequence>
<dbReference type="Proteomes" id="UP000663824">
    <property type="component" value="Unassembled WGS sequence"/>
</dbReference>
<evidence type="ECO:0000313" key="7">
    <source>
        <dbReference type="Proteomes" id="UP000663866"/>
    </source>
</evidence>
<name>A0A820SHV0_9BILA</name>
<dbReference type="Proteomes" id="UP000663842">
    <property type="component" value="Unassembled WGS sequence"/>
</dbReference>
<organism evidence="4 7">
    <name type="scientific">Rotaria magnacalcarata</name>
    <dbReference type="NCBI Taxonomy" id="392030"/>
    <lineage>
        <taxon>Eukaryota</taxon>
        <taxon>Metazoa</taxon>
        <taxon>Spiralia</taxon>
        <taxon>Gnathifera</taxon>
        <taxon>Rotifera</taxon>
        <taxon>Eurotatoria</taxon>
        <taxon>Bdelloidea</taxon>
        <taxon>Philodinida</taxon>
        <taxon>Philodinidae</taxon>
        <taxon>Rotaria</taxon>
    </lineage>
</organism>
<proteinExistence type="predicted"/>
<dbReference type="EMBL" id="CAJNRE010008703">
    <property type="protein sequence ID" value="CAF2075275.1"/>
    <property type="molecule type" value="Genomic_DNA"/>
</dbReference>
<evidence type="ECO:0000313" key="5">
    <source>
        <dbReference type="EMBL" id="CAF4725608.1"/>
    </source>
</evidence>
<reference evidence="4" key="1">
    <citation type="submission" date="2021-02" db="EMBL/GenBank/DDBJ databases">
        <authorList>
            <person name="Nowell W R."/>
        </authorList>
    </citation>
    <scope>NUCLEOTIDE SEQUENCE</scope>
</reference>
<keyword evidence="7" id="KW-1185">Reference proteome</keyword>
<accession>A0A820SHV0</accession>